<keyword evidence="9" id="KW-1133">Transmembrane helix</keyword>
<comment type="similarity">
    <text evidence="2">Belongs to the NodC/HAS family.</text>
</comment>
<keyword evidence="4" id="KW-1003">Cell membrane</keyword>
<evidence type="ECO:0000256" key="3">
    <source>
        <dbReference type="ARBA" id="ARBA00016636"/>
    </source>
</evidence>
<comment type="caution">
    <text evidence="11">The sequence shown here is derived from an EMBL/GenBank/DDBJ whole genome shotgun (WGS) entry which is preliminary data.</text>
</comment>
<evidence type="ECO:0000256" key="1">
    <source>
        <dbReference type="ARBA" id="ARBA00004236"/>
    </source>
</evidence>
<dbReference type="Proteomes" id="UP000534783">
    <property type="component" value="Unassembled WGS sequence"/>
</dbReference>
<name>A0A7X6IBL6_9BACT</name>
<gene>
    <name evidence="11" type="ORF">MNODULE_12410</name>
</gene>
<dbReference type="EMBL" id="VTOW01000002">
    <property type="protein sequence ID" value="NKE71544.1"/>
    <property type="molecule type" value="Genomic_DNA"/>
</dbReference>
<proteinExistence type="inferred from homology"/>
<feature type="transmembrane region" description="Helical" evidence="9">
    <location>
        <begin position="123"/>
        <end position="142"/>
    </location>
</feature>
<evidence type="ECO:0000256" key="2">
    <source>
        <dbReference type="ARBA" id="ARBA00006782"/>
    </source>
</evidence>
<dbReference type="InterPro" id="IPR029044">
    <property type="entry name" value="Nucleotide-diphossugar_trans"/>
</dbReference>
<dbReference type="CDD" id="cd06423">
    <property type="entry name" value="CESA_like"/>
    <property type="match status" value="1"/>
</dbReference>
<feature type="transmembrane region" description="Helical" evidence="9">
    <location>
        <begin position="441"/>
        <end position="466"/>
    </location>
</feature>
<evidence type="ECO:0000313" key="11">
    <source>
        <dbReference type="EMBL" id="NKE71544.1"/>
    </source>
</evidence>
<evidence type="ECO:0000313" key="12">
    <source>
        <dbReference type="Proteomes" id="UP000534783"/>
    </source>
</evidence>
<sequence>MESLARRRAYSRSKTALPSFYRIKHFSNHRSGTAMLTNWSVGGGRIEMSRPLEVGTWLELELKPGSASDMPIPPILRKKRRVRARIVQEAPLLSDVEARNGYAYGLVFAVGWKTLCRYHFERALPWIAHLLFAAGIFNVLYLKSFNLHYFWYEPLINLYSLLISFYILSRFFLSYFYKPPRDAGYLPPVTVIVACKNEENSIGRTLDAIYQSDYPRDRMEVIAVNDGSTDGTGGEMERAKERHPGLKIIHFDKNLGKRQGMAAGARMATGEILVYIDSDSFVRSETIRKLVQGFSDPTVGAVCGHATVQNARKNLLTKMQEVRYFIAFRVVKAAESVFSAVTCCSGCLAAYRRKPVMEVLDTWLNQRFLGREATFGDDRSLTNFMLRRYRVIYHSEAICTTLVPETYRQFFRQQLRWKKSWIRESLLAGTFMWKRHPIVAFFFYLGVLFPIISPLIAFDNLILPLIGYGSPSLLYIYGATLMAAVYSLYYLGRFRTGLWIYGIYFSFFYMFILVWQTYYAVLTVRRNHWGTR</sequence>
<evidence type="ECO:0000256" key="4">
    <source>
        <dbReference type="ARBA" id="ARBA00022475"/>
    </source>
</evidence>
<keyword evidence="7 9" id="KW-0472">Membrane</keyword>
<dbReference type="Pfam" id="PF00535">
    <property type="entry name" value="Glycos_transf_2"/>
    <property type="match status" value="1"/>
</dbReference>
<protein>
    <recommendedName>
        <fullName evidence="3">N-acetylglucosaminyltransferase</fullName>
    </recommendedName>
    <alternativeName>
        <fullName evidence="8">Nodulation protein C</fullName>
    </alternativeName>
</protein>
<feature type="domain" description="Glycosyltransferase 2-like" evidence="10">
    <location>
        <begin position="190"/>
        <end position="359"/>
    </location>
</feature>
<dbReference type="AlphaFoldDB" id="A0A7X6IBL6"/>
<evidence type="ECO:0000256" key="9">
    <source>
        <dbReference type="SAM" id="Phobius"/>
    </source>
</evidence>
<dbReference type="GO" id="GO:0050501">
    <property type="term" value="F:hyaluronan synthase activity"/>
    <property type="evidence" value="ECO:0007669"/>
    <property type="project" value="TreeGrafter"/>
</dbReference>
<evidence type="ECO:0000256" key="5">
    <source>
        <dbReference type="ARBA" id="ARBA00022676"/>
    </source>
</evidence>
<feature type="transmembrane region" description="Helical" evidence="9">
    <location>
        <begin position="498"/>
        <end position="518"/>
    </location>
</feature>
<dbReference type="PANTHER" id="PTHR22913:SF12">
    <property type="entry name" value="MANNURONAN SYNTHASE"/>
    <property type="match status" value="1"/>
</dbReference>
<keyword evidence="12" id="KW-1185">Reference proteome</keyword>
<evidence type="ECO:0000256" key="8">
    <source>
        <dbReference type="ARBA" id="ARBA00032978"/>
    </source>
</evidence>
<organism evidence="11 12">
    <name type="scientific">Candidatus Manganitrophus noduliformans</name>
    <dbReference type="NCBI Taxonomy" id="2606439"/>
    <lineage>
        <taxon>Bacteria</taxon>
        <taxon>Pseudomonadati</taxon>
        <taxon>Nitrospirota</taxon>
        <taxon>Nitrospiria</taxon>
        <taxon>Candidatus Troglogloeales</taxon>
        <taxon>Candidatus Manganitrophaceae</taxon>
        <taxon>Candidatus Manganitrophus</taxon>
    </lineage>
</organism>
<reference evidence="11 12" key="1">
    <citation type="journal article" date="2020" name="Nature">
        <title>Bacterial chemolithoautotrophy via manganese oxidation.</title>
        <authorList>
            <person name="Yu H."/>
            <person name="Leadbetter J.R."/>
        </authorList>
    </citation>
    <scope>NUCLEOTIDE SEQUENCE [LARGE SCALE GENOMIC DNA]</scope>
    <source>
        <strain evidence="11 12">Mn-1</strain>
    </source>
</reference>
<feature type="transmembrane region" description="Helical" evidence="9">
    <location>
        <begin position="154"/>
        <end position="173"/>
    </location>
</feature>
<dbReference type="Gene3D" id="3.90.550.10">
    <property type="entry name" value="Spore Coat Polysaccharide Biosynthesis Protein SpsA, Chain A"/>
    <property type="match status" value="1"/>
</dbReference>
<evidence type="ECO:0000256" key="6">
    <source>
        <dbReference type="ARBA" id="ARBA00022679"/>
    </source>
</evidence>
<evidence type="ECO:0000259" key="10">
    <source>
        <dbReference type="Pfam" id="PF00535"/>
    </source>
</evidence>
<evidence type="ECO:0000256" key="7">
    <source>
        <dbReference type="ARBA" id="ARBA00023136"/>
    </source>
</evidence>
<dbReference type="SUPFAM" id="SSF53448">
    <property type="entry name" value="Nucleotide-diphospho-sugar transferases"/>
    <property type="match status" value="1"/>
</dbReference>
<keyword evidence="6 11" id="KW-0808">Transferase</keyword>
<dbReference type="PANTHER" id="PTHR22913">
    <property type="entry name" value="HYALURONAN SYNTHASE"/>
    <property type="match status" value="1"/>
</dbReference>
<keyword evidence="5" id="KW-0328">Glycosyltransferase</keyword>
<keyword evidence="9" id="KW-0812">Transmembrane</keyword>
<accession>A0A7X6IBL6</accession>
<dbReference type="GO" id="GO:0085029">
    <property type="term" value="P:extracellular matrix assembly"/>
    <property type="evidence" value="ECO:0007669"/>
    <property type="project" value="TreeGrafter"/>
</dbReference>
<dbReference type="GO" id="GO:0005886">
    <property type="term" value="C:plasma membrane"/>
    <property type="evidence" value="ECO:0007669"/>
    <property type="project" value="UniProtKB-SubCell"/>
</dbReference>
<comment type="subcellular location">
    <subcellularLocation>
        <location evidence="1">Cell membrane</location>
    </subcellularLocation>
</comment>
<feature type="transmembrane region" description="Helical" evidence="9">
    <location>
        <begin position="472"/>
        <end position="491"/>
    </location>
</feature>
<dbReference type="InterPro" id="IPR001173">
    <property type="entry name" value="Glyco_trans_2-like"/>
</dbReference>
<dbReference type="GO" id="GO:0030213">
    <property type="term" value="P:hyaluronan biosynthetic process"/>
    <property type="evidence" value="ECO:0007669"/>
    <property type="project" value="TreeGrafter"/>
</dbReference>